<evidence type="ECO:0000256" key="1">
    <source>
        <dbReference type="SAM" id="MobiDB-lite"/>
    </source>
</evidence>
<dbReference type="EMBL" id="VDEP01000485">
    <property type="protein sequence ID" value="KAA1070085.1"/>
    <property type="molecule type" value="Genomic_DNA"/>
</dbReference>
<comment type="caution">
    <text evidence="2">The sequence shown here is derived from an EMBL/GenBank/DDBJ whole genome shotgun (WGS) entry which is preliminary data.</text>
</comment>
<reference evidence="2 3" key="1">
    <citation type="submission" date="2019-05" db="EMBL/GenBank/DDBJ databases">
        <title>Emergence of the Ug99 lineage of the wheat stem rust pathogen through somatic hybridization.</title>
        <authorList>
            <person name="Li F."/>
            <person name="Upadhyaya N.M."/>
            <person name="Sperschneider J."/>
            <person name="Matny O."/>
            <person name="Nguyen-Phuc H."/>
            <person name="Mago R."/>
            <person name="Raley C."/>
            <person name="Miller M.E."/>
            <person name="Silverstein K.A.T."/>
            <person name="Henningsen E."/>
            <person name="Hirsch C.D."/>
            <person name="Visser B."/>
            <person name="Pretorius Z.A."/>
            <person name="Steffenson B.J."/>
            <person name="Schwessinger B."/>
            <person name="Dodds P.N."/>
            <person name="Figueroa M."/>
        </authorList>
    </citation>
    <scope>NUCLEOTIDE SEQUENCE [LARGE SCALE GENOMIC DNA]</scope>
    <source>
        <strain evidence="2 3">Ug99</strain>
    </source>
</reference>
<feature type="compositionally biased region" description="Polar residues" evidence="1">
    <location>
        <begin position="1"/>
        <end position="14"/>
    </location>
</feature>
<evidence type="ECO:0000313" key="3">
    <source>
        <dbReference type="Proteomes" id="UP000325313"/>
    </source>
</evidence>
<evidence type="ECO:0000313" key="2">
    <source>
        <dbReference type="EMBL" id="KAA1070085.1"/>
    </source>
</evidence>
<proteinExistence type="predicted"/>
<dbReference type="Proteomes" id="UP000325313">
    <property type="component" value="Unassembled WGS sequence"/>
</dbReference>
<protein>
    <submittedName>
        <fullName evidence="2">Uncharacterized protein</fullName>
    </submittedName>
</protein>
<feature type="region of interest" description="Disordered" evidence="1">
    <location>
        <begin position="1"/>
        <end position="34"/>
    </location>
</feature>
<organism evidence="2 3">
    <name type="scientific">Puccinia graminis f. sp. tritici</name>
    <dbReference type="NCBI Taxonomy" id="56615"/>
    <lineage>
        <taxon>Eukaryota</taxon>
        <taxon>Fungi</taxon>
        <taxon>Dikarya</taxon>
        <taxon>Basidiomycota</taxon>
        <taxon>Pucciniomycotina</taxon>
        <taxon>Pucciniomycetes</taxon>
        <taxon>Pucciniales</taxon>
        <taxon>Pucciniaceae</taxon>
        <taxon>Puccinia</taxon>
    </lineage>
</organism>
<sequence length="252" mass="29099">MPPLSKSSHLTPSKQTRKTSSKYSQGSPSNETHEPDAIDLLRRELVIVVETFVKFRHEWDELVLNRSLNLILKIMDLEAEIRSTIQNSCFLQKCAEDKVVLEDGYAWKQFCKMNEHCRQLEILLGDLTKLGFKIQQLNDHFEALIPKSCGTHGIKMIFESPLGLTWPLPQICDHFINLSSQYIHSLQFHHSLYDVIVSQDTSTSEKQAAVSYWACQPLMYDKSELNDFLEVEFPNFFNGPNLTPKKPMQNMH</sequence>
<dbReference type="AlphaFoldDB" id="A0A5B0M001"/>
<accession>A0A5B0M001</accession>
<feature type="compositionally biased region" description="Polar residues" evidence="1">
    <location>
        <begin position="21"/>
        <end position="30"/>
    </location>
</feature>
<name>A0A5B0M001_PUCGR</name>
<gene>
    <name evidence="2" type="ORF">PGTUg99_004611</name>
</gene>